<reference evidence="7" key="1">
    <citation type="submission" date="2020-05" db="EMBL/GenBank/DDBJ databases">
        <title>Phylogenomic resolution of chytrid fungi.</title>
        <authorList>
            <person name="Stajich J.E."/>
            <person name="Amses K."/>
            <person name="Simmons R."/>
            <person name="Seto K."/>
            <person name="Myers J."/>
            <person name="Bonds A."/>
            <person name="Quandt C.A."/>
            <person name="Barry K."/>
            <person name="Liu P."/>
            <person name="Grigoriev I."/>
            <person name="Longcore J.E."/>
            <person name="James T.Y."/>
        </authorList>
    </citation>
    <scope>NUCLEOTIDE SEQUENCE</scope>
    <source>
        <strain evidence="7">JEL0379</strain>
    </source>
</reference>
<sequence>MPSVLELVNRPLITAVCTPLVLGMAAGLTTRTSVKTWYPTLTKPSWTPPNWVFPVAWTSLYIMMGTAAHLVAVSPAPPPRALPLYAGQLVLNLIWTPLFFGAHLLGAATFDIAVLFGAAVATAVEFAKADERAGWLMAPYCAWIAYAGSISAYVWWNNSAGKGGKGGRKEL</sequence>
<feature type="transmembrane region" description="Helical" evidence="6">
    <location>
        <begin position="51"/>
        <end position="73"/>
    </location>
</feature>
<feature type="transmembrane region" description="Helical" evidence="6">
    <location>
        <begin position="93"/>
        <end position="121"/>
    </location>
</feature>
<keyword evidence="5 6" id="KW-0472">Membrane</keyword>
<dbReference type="EMBL" id="JADGJQ010000005">
    <property type="protein sequence ID" value="KAJ3183893.1"/>
    <property type="molecule type" value="Genomic_DNA"/>
</dbReference>
<organism evidence="7 8">
    <name type="scientific">Geranomyces variabilis</name>
    <dbReference type="NCBI Taxonomy" id="109894"/>
    <lineage>
        <taxon>Eukaryota</taxon>
        <taxon>Fungi</taxon>
        <taxon>Fungi incertae sedis</taxon>
        <taxon>Chytridiomycota</taxon>
        <taxon>Chytridiomycota incertae sedis</taxon>
        <taxon>Chytridiomycetes</taxon>
        <taxon>Spizellomycetales</taxon>
        <taxon>Powellomycetaceae</taxon>
        <taxon>Geranomyces</taxon>
    </lineage>
</organism>
<evidence type="ECO:0000256" key="1">
    <source>
        <dbReference type="ARBA" id="ARBA00004141"/>
    </source>
</evidence>
<keyword evidence="3 6" id="KW-0812">Transmembrane</keyword>
<feature type="transmembrane region" description="Helical" evidence="6">
    <location>
        <begin position="12"/>
        <end position="30"/>
    </location>
</feature>
<keyword evidence="4 6" id="KW-1133">Transmembrane helix</keyword>
<gene>
    <name evidence="7" type="ORF">HDU87_006011</name>
</gene>
<protein>
    <recommendedName>
        <fullName evidence="9">TspO/MBR-related protein</fullName>
    </recommendedName>
</protein>
<dbReference type="PANTHER" id="PTHR10057">
    <property type="entry name" value="PERIPHERAL-TYPE BENZODIAZEPINE RECEPTOR"/>
    <property type="match status" value="1"/>
</dbReference>
<dbReference type="Gene3D" id="1.20.1260.100">
    <property type="entry name" value="TspO/MBR protein"/>
    <property type="match status" value="1"/>
</dbReference>
<dbReference type="AlphaFoldDB" id="A0AAD5XU32"/>
<evidence type="ECO:0000256" key="4">
    <source>
        <dbReference type="ARBA" id="ARBA00022989"/>
    </source>
</evidence>
<comment type="caution">
    <text evidence="7">The sequence shown here is derived from an EMBL/GenBank/DDBJ whole genome shotgun (WGS) entry which is preliminary data.</text>
</comment>
<evidence type="ECO:0000256" key="6">
    <source>
        <dbReference type="SAM" id="Phobius"/>
    </source>
</evidence>
<accession>A0AAD5XU32</accession>
<dbReference type="PANTHER" id="PTHR10057:SF0">
    <property type="entry name" value="TRANSLOCATOR PROTEIN"/>
    <property type="match status" value="1"/>
</dbReference>
<evidence type="ECO:0000256" key="2">
    <source>
        <dbReference type="ARBA" id="ARBA00007524"/>
    </source>
</evidence>
<dbReference type="GO" id="GO:0016020">
    <property type="term" value="C:membrane"/>
    <property type="evidence" value="ECO:0007669"/>
    <property type="project" value="UniProtKB-SubCell"/>
</dbReference>
<comment type="subcellular location">
    <subcellularLocation>
        <location evidence="1">Membrane</location>
        <topology evidence="1">Multi-pass membrane protein</topology>
    </subcellularLocation>
</comment>
<name>A0AAD5XU32_9FUNG</name>
<dbReference type="FunFam" id="1.20.1260.100:FF:000001">
    <property type="entry name" value="translocator protein 2"/>
    <property type="match status" value="1"/>
</dbReference>
<feature type="transmembrane region" description="Helical" evidence="6">
    <location>
        <begin position="133"/>
        <end position="156"/>
    </location>
</feature>
<proteinExistence type="inferred from homology"/>
<evidence type="ECO:0008006" key="9">
    <source>
        <dbReference type="Google" id="ProtNLM"/>
    </source>
</evidence>
<dbReference type="GO" id="GO:0033013">
    <property type="term" value="P:tetrapyrrole metabolic process"/>
    <property type="evidence" value="ECO:0007669"/>
    <property type="project" value="UniProtKB-ARBA"/>
</dbReference>
<evidence type="ECO:0000256" key="5">
    <source>
        <dbReference type="ARBA" id="ARBA00023136"/>
    </source>
</evidence>
<evidence type="ECO:0000313" key="7">
    <source>
        <dbReference type="EMBL" id="KAJ3183893.1"/>
    </source>
</evidence>
<evidence type="ECO:0000256" key="3">
    <source>
        <dbReference type="ARBA" id="ARBA00022692"/>
    </source>
</evidence>
<keyword evidence="8" id="KW-1185">Reference proteome</keyword>
<dbReference type="Pfam" id="PF03073">
    <property type="entry name" value="TspO_MBR"/>
    <property type="match status" value="1"/>
</dbReference>
<evidence type="ECO:0000313" key="8">
    <source>
        <dbReference type="Proteomes" id="UP001212152"/>
    </source>
</evidence>
<dbReference type="InterPro" id="IPR038330">
    <property type="entry name" value="TspO/MBR-related_sf"/>
</dbReference>
<dbReference type="Proteomes" id="UP001212152">
    <property type="component" value="Unassembled WGS sequence"/>
</dbReference>
<dbReference type="CDD" id="cd15904">
    <property type="entry name" value="TSPO_MBR"/>
    <property type="match status" value="1"/>
</dbReference>
<dbReference type="InterPro" id="IPR004307">
    <property type="entry name" value="TspO_MBR"/>
</dbReference>
<dbReference type="PIRSF" id="PIRSF005859">
    <property type="entry name" value="PBR"/>
    <property type="match status" value="1"/>
</dbReference>
<comment type="similarity">
    <text evidence="2">Belongs to the TspO/BZRP family.</text>
</comment>